<protein>
    <submittedName>
        <fullName evidence="1">Uncharacterized protein</fullName>
    </submittedName>
</protein>
<proteinExistence type="predicted"/>
<name>A0A5B0MEH8_PUCGR</name>
<reference evidence="1 2" key="1">
    <citation type="submission" date="2019-05" db="EMBL/GenBank/DDBJ databases">
        <title>Emergence of the Ug99 lineage of the wheat stem rust pathogen through somatic hybridization.</title>
        <authorList>
            <person name="Li F."/>
            <person name="Upadhyaya N.M."/>
            <person name="Sperschneider J."/>
            <person name="Matny O."/>
            <person name="Nguyen-Phuc H."/>
            <person name="Mago R."/>
            <person name="Raley C."/>
            <person name="Miller M.E."/>
            <person name="Silverstein K.A.T."/>
            <person name="Henningsen E."/>
            <person name="Hirsch C.D."/>
            <person name="Visser B."/>
            <person name="Pretorius Z.A."/>
            <person name="Steffenson B.J."/>
            <person name="Schwessinger B."/>
            <person name="Dodds P.N."/>
            <person name="Figueroa M."/>
        </authorList>
    </citation>
    <scope>NUCLEOTIDE SEQUENCE [LARGE SCALE GENOMIC DNA]</scope>
    <source>
        <strain evidence="1">21-0</strain>
    </source>
</reference>
<gene>
    <name evidence="1" type="ORF">PGT21_003157</name>
</gene>
<evidence type="ECO:0000313" key="1">
    <source>
        <dbReference type="EMBL" id="KAA1074374.1"/>
    </source>
</evidence>
<dbReference type="PANTHER" id="PTHR38248:SF2">
    <property type="entry name" value="FUNK1 11"/>
    <property type="match status" value="1"/>
</dbReference>
<accession>A0A5B0MEH8</accession>
<dbReference type="Proteomes" id="UP000324748">
    <property type="component" value="Unassembled WGS sequence"/>
</dbReference>
<evidence type="ECO:0000313" key="2">
    <source>
        <dbReference type="Proteomes" id="UP000324748"/>
    </source>
</evidence>
<organism evidence="1 2">
    <name type="scientific">Puccinia graminis f. sp. tritici</name>
    <dbReference type="NCBI Taxonomy" id="56615"/>
    <lineage>
        <taxon>Eukaryota</taxon>
        <taxon>Fungi</taxon>
        <taxon>Dikarya</taxon>
        <taxon>Basidiomycota</taxon>
        <taxon>Pucciniomycotina</taxon>
        <taxon>Pucciniomycetes</taxon>
        <taxon>Pucciniales</taxon>
        <taxon>Pucciniaceae</taxon>
        <taxon>Puccinia</taxon>
    </lineage>
</organism>
<dbReference type="AlphaFoldDB" id="A0A5B0MEH8"/>
<keyword evidence="2" id="KW-1185">Reference proteome</keyword>
<dbReference type="EMBL" id="VSWC01000157">
    <property type="protein sequence ID" value="KAA1074374.1"/>
    <property type="molecule type" value="Genomic_DNA"/>
</dbReference>
<dbReference type="PANTHER" id="PTHR38248">
    <property type="entry name" value="FUNK1 6"/>
    <property type="match status" value="1"/>
</dbReference>
<sequence length="195" mass="21878">MDQPAIVLVKQPLHNSLRNALTSEGINTVKELFSLGKRDTKDQLVMLQSIIKLQMKQSNSDSKSRLVKALPQMNSLLENHCFKPFKPLVTVVLGSEVKSNEELYNLAELLCMSHPSPSVTSTPPKISTSSRVKSSSHLSDFLPALKMESKELMFGNVPGLVEHFLQQHQLDTPSALKPHNIFINQKYEERIEDTS</sequence>
<comment type="caution">
    <text evidence="1">The sequence shown here is derived from an EMBL/GenBank/DDBJ whole genome shotgun (WGS) entry which is preliminary data.</text>
</comment>